<sequence length="315" mass="34679">MEQLKFLSVNSFGSVMGISGLSLAGRLSHNLFGTSSLIAELIGLMGIIMFVLLSVFFAIKWLKFPSVIYSEFSNPIGGNFYGAITVAILLLSSVILPYNQILGQAIWIIGTSLTILLSYFMVSRLFKVKQDPRHAVPAMLIPAVAILNVPVTGVAMPFAWIQELNLFCIAVGGVSSLIFLTMIFTRLIHHEPMAAGMNPSLLILIAPFEVGFLAYVSMTKSIDIFASILFYFGLFLFMVLFFKSVNKSIPFSTAWWAVSFPLAVLSNAALKYALYVNTWPTKVIAAFILILTTFVIVIIFIRTIKHLISGKLLQG</sequence>
<comment type="subcellular location">
    <subcellularLocation>
        <location evidence="1">Membrane</location>
        <topology evidence="1">Multi-pass membrane protein</topology>
    </subcellularLocation>
</comment>
<comment type="caution">
    <text evidence="6">The sequence shown here is derived from an EMBL/GenBank/DDBJ whole genome shotgun (WGS) entry which is preliminary data.</text>
</comment>
<keyword evidence="7" id="KW-1185">Reference proteome</keyword>
<keyword evidence="4 5" id="KW-0472">Membrane</keyword>
<dbReference type="Pfam" id="PF03595">
    <property type="entry name" value="SLAC1"/>
    <property type="match status" value="1"/>
</dbReference>
<protein>
    <submittedName>
        <fullName evidence="6">SLAC1 anion channel family protein</fullName>
    </submittedName>
</protein>
<feature type="transmembrane region" description="Helical" evidence="5">
    <location>
        <begin position="138"/>
        <end position="158"/>
    </location>
</feature>
<evidence type="ECO:0000256" key="1">
    <source>
        <dbReference type="ARBA" id="ARBA00004141"/>
    </source>
</evidence>
<evidence type="ECO:0000256" key="2">
    <source>
        <dbReference type="ARBA" id="ARBA00022692"/>
    </source>
</evidence>
<feature type="transmembrane region" description="Helical" evidence="5">
    <location>
        <begin position="37"/>
        <end position="59"/>
    </location>
</feature>
<dbReference type="EMBL" id="JAWCUD010000011">
    <property type="protein sequence ID" value="MDU0204810.1"/>
    <property type="molecule type" value="Genomic_DNA"/>
</dbReference>
<feature type="transmembrane region" description="Helical" evidence="5">
    <location>
        <begin position="224"/>
        <end position="242"/>
    </location>
</feature>
<name>A0ABU3RKK4_9BACL</name>
<proteinExistence type="predicted"/>
<dbReference type="CDD" id="cd09323">
    <property type="entry name" value="TDT_SLAC1_like"/>
    <property type="match status" value="1"/>
</dbReference>
<feature type="transmembrane region" description="Helical" evidence="5">
    <location>
        <begin position="80"/>
        <end position="99"/>
    </location>
</feature>
<dbReference type="InterPro" id="IPR004695">
    <property type="entry name" value="SLAC1/Mae1/Ssu1/TehA"/>
</dbReference>
<keyword evidence="2 5" id="KW-0812">Transmembrane</keyword>
<keyword evidence="3 5" id="KW-1133">Transmembrane helix</keyword>
<gene>
    <name evidence="6" type="ORF">RQP52_27375</name>
</gene>
<dbReference type="Gene3D" id="1.50.10.150">
    <property type="entry name" value="Voltage-dependent anion channel"/>
    <property type="match status" value="1"/>
</dbReference>
<evidence type="ECO:0000256" key="5">
    <source>
        <dbReference type="SAM" id="Phobius"/>
    </source>
</evidence>
<dbReference type="PANTHER" id="PTHR37955">
    <property type="entry name" value="TELLURITE RESISTANCE PROTEIN TEHA"/>
    <property type="match status" value="1"/>
</dbReference>
<accession>A0ABU3RKK4</accession>
<feature type="transmembrane region" description="Helical" evidence="5">
    <location>
        <begin position="164"/>
        <end position="188"/>
    </location>
</feature>
<feature type="transmembrane region" description="Helical" evidence="5">
    <location>
        <begin position="200"/>
        <end position="218"/>
    </location>
</feature>
<evidence type="ECO:0000313" key="7">
    <source>
        <dbReference type="Proteomes" id="UP001260980"/>
    </source>
</evidence>
<feature type="transmembrane region" description="Helical" evidence="5">
    <location>
        <begin position="254"/>
        <end position="275"/>
    </location>
</feature>
<evidence type="ECO:0000256" key="3">
    <source>
        <dbReference type="ARBA" id="ARBA00022989"/>
    </source>
</evidence>
<feature type="transmembrane region" description="Helical" evidence="5">
    <location>
        <begin position="105"/>
        <end position="126"/>
    </location>
</feature>
<dbReference type="Proteomes" id="UP001260980">
    <property type="component" value="Unassembled WGS sequence"/>
</dbReference>
<evidence type="ECO:0000256" key="4">
    <source>
        <dbReference type="ARBA" id="ARBA00023136"/>
    </source>
</evidence>
<organism evidence="6 7">
    <name type="scientific">Paenibacillus violae</name>
    <dbReference type="NCBI Taxonomy" id="3077234"/>
    <lineage>
        <taxon>Bacteria</taxon>
        <taxon>Bacillati</taxon>
        <taxon>Bacillota</taxon>
        <taxon>Bacilli</taxon>
        <taxon>Bacillales</taxon>
        <taxon>Paenibacillaceae</taxon>
        <taxon>Paenibacillus</taxon>
    </lineage>
</organism>
<feature type="transmembrane region" description="Helical" evidence="5">
    <location>
        <begin position="7"/>
        <end position="25"/>
    </location>
</feature>
<dbReference type="InterPro" id="IPR038665">
    <property type="entry name" value="Voltage-dep_anion_channel_sf"/>
</dbReference>
<evidence type="ECO:0000313" key="6">
    <source>
        <dbReference type="EMBL" id="MDU0204810.1"/>
    </source>
</evidence>
<feature type="transmembrane region" description="Helical" evidence="5">
    <location>
        <begin position="281"/>
        <end position="301"/>
    </location>
</feature>
<dbReference type="RefSeq" id="WP_315954783.1">
    <property type="nucleotide sequence ID" value="NZ_JAWCUD010000011.1"/>
</dbReference>
<dbReference type="InterPro" id="IPR052951">
    <property type="entry name" value="Tellurite_res_ion_channel"/>
</dbReference>
<reference evidence="6 7" key="1">
    <citation type="submission" date="2023-10" db="EMBL/GenBank/DDBJ databases">
        <title>Paenibacillus strain PFR10 Genome sequencing and assembly.</title>
        <authorList>
            <person name="Kim I."/>
        </authorList>
    </citation>
    <scope>NUCLEOTIDE SEQUENCE [LARGE SCALE GENOMIC DNA]</scope>
    <source>
        <strain evidence="6 7">PFR10</strain>
    </source>
</reference>
<dbReference type="PANTHER" id="PTHR37955:SF1">
    <property type="entry name" value="DEP DOMAIN-CONTAINING PROTEIN"/>
    <property type="match status" value="1"/>
</dbReference>